<name>A0ABW1TFU8_9LACO</name>
<dbReference type="RefSeq" id="WP_125687635.1">
    <property type="nucleotide sequence ID" value="NZ_JBHSSI010000033.1"/>
</dbReference>
<dbReference type="Pfam" id="PF04221">
    <property type="entry name" value="RelB"/>
    <property type="match status" value="1"/>
</dbReference>
<dbReference type="InterPro" id="IPR007337">
    <property type="entry name" value="RelB/DinJ"/>
</dbReference>
<keyword evidence="2" id="KW-1185">Reference proteome</keyword>
<reference evidence="2" key="1">
    <citation type="journal article" date="2019" name="Int. J. Syst. Evol. Microbiol.">
        <title>The Global Catalogue of Microorganisms (GCM) 10K type strain sequencing project: providing services to taxonomists for standard genome sequencing and annotation.</title>
        <authorList>
            <consortium name="The Broad Institute Genomics Platform"/>
            <consortium name="The Broad Institute Genome Sequencing Center for Infectious Disease"/>
            <person name="Wu L."/>
            <person name="Ma J."/>
        </authorList>
    </citation>
    <scope>NUCLEOTIDE SEQUENCE [LARGE SCALE GENOMIC DNA]</scope>
    <source>
        <strain evidence="2">CCM 8908</strain>
    </source>
</reference>
<dbReference type="InterPro" id="IPR013321">
    <property type="entry name" value="Arc_rbn_hlx_hlx"/>
</dbReference>
<sequence>MQNEDLEQITINIQSDISARAQKVLEHDGFTLSEYLQLVLTSVANNGLPEDFLEPNSEVTASILEMVDHMAKNKPLSGGHTSEEFERALNE</sequence>
<proteinExistence type="predicted"/>
<accession>A0ABW1TFU8</accession>
<evidence type="ECO:0000313" key="2">
    <source>
        <dbReference type="Proteomes" id="UP001596283"/>
    </source>
</evidence>
<organism evidence="1 2">
    <name type="scientific">Levilactobacillus fujinensis</name>
    <dbReference type="NCBI Taxonomy" id="2486024"/>
    <lineage>
        <taxon>Bacteria</taxon>
        <taxon>Bacillati</taxon>
        <taxon>Bacillota</taxon>
        <taxon>Bacilli</taxon>
        <taxon>Lactobacillales</taxon>
        <taxon>Lactobacillaceae</taxon>
        <taxon>Levilactobacillus</taxon>
    </lineage>
</organism>
<evidence type="ECO:0000313" key="1">
    <source>
        <dbReference type="EMBL" id="MFC6260504.1"/>
    </source>
</evidence>
<dbReference type="Proteomes" id="UP001596283">
    <property type="component" value="Unassembled WGS sequence"/>
</dbReference>
<comment type="caution">
    <text evidence="1">The sequence shown here is derived from an EMBL/GenBank/DDBJ whole genome shotgun (WGS) entry which is preliminary data.</text>
</comment>
<dbReference type="EMBL" id="JBHSSI010000033">
    <property type="protein sequence ID" value="MFC6260504.1"/>
    <property type="molecule type" value="Genomic_DNA"/>
</dbReference>
<protein>
    <submittedName>
        <fullName evidence="1">Type II toxin-antitoxin system RelB/DinJ family antitoxin</fullName>
    </submittedName>
</protein>
<gene>
    <name evidence="1" type="ORF">ACFP1C_06030</name>
</gene>
<dbReference type="Gene3D" id="1.10.1220.10">
    <property type="entry name" value="Met repressor-like"/>
    <property type="match status" value="1"/>
</dbReference>